<keyword evidence="5 8" id="KW-0547">Nucleotide-binding</keyword>
<evidence type="ECO:0000256" key="5">
    <source>
        <dbReference type="ARBA" id="ARBA00022741"/>
    </source>
</evidence>
<comment type="catalytic activity">
    <reaction evidence="8">
        <text>thymidine + ATP = dTMP + ADP + H(+)</text>
        <dbReference type="Rhea" id="RHEA:19129"/>
        <dbReference type="ChEBI" id="CHEBI:15378"/>
        <dbReference type="ChEBI" id="CHEBI:17748"/>
        <dbReference type="ChEBI" id="CHEBI:30616"/>
        <dbReference type="ChEBI" id="CHEBI:63528"/>
        <dbReference type="ChEBI" id="CHEBI:456216"/>
        <dbReference type="EC" id="2.7.1.21"/>
    </reaction>
</comment>
<dbReference type="SUPFAM" id="SSF57716">
    <property type="entry name" value="Glucocorticoid receptor-like (DNA-binding domain)"/>
    <property type="match status" value="1"/>
</dbReference>
<dbReference type="GO" id="GO:0016301">
    <property type="term" value="F:kinase activity"/>
    <property type="evidence" value="ECO:0007669"/>
    <property type="project" value="UniProtKB-KW"/>
</dbReference>
<evidence type="ECO:0000256" key="8">
    <source>
        <dbReference type="RuleBase" id="RU000544"/>
    </source>
</evidence>
<reference evidence="10" key="1">
    <citation type="submission" date="2022-03" db="EMBL/GenBank/DDBJ databases">
        <title>Draft genome sequence of Aduncisulcus paluster, a free-living microaerophilic Fornicata.</title>
        <authorList>
            <person name="Yuyama I."/>
            <person name="Kume K."/>
            <person name="Tamura T."/>
            <person name="Inagaki Y."/>
            <person name="Hashimoto T."/>
        </authorList>
    </citation>
    <scope>NUCLEOTIDE SEQUENCE</scope>
    <source>
        <strain evidence="10">NY0171</strain>
    </source>
</reference>
<dbReference type="InterPro" id="IPR001267">
    <property type="entry name" value="Thymidine_kinase"/>
</dbReference>
<dbReference type="PANTHER" id="PTHR11441">
    <property type="entry name" value="THYMIDINE KINASE"/>
    <property type="match status" value="1"/>
</dbReference>
<dbReference type="EMBL" id="BQXS01010021">
    <property type="protein sequence ID" value="GKT32639.1"/>
    <property type="molecule type" value="Genomic_DNA"/>
</dbReference>
<dbReference type="Proteomes" id="UP001057375">
    <property type="component" value="Unassembled WGS sequence"/>
</dbReference>
<dbReference type="Gene3D" id="3.30.60.20">
    <property type="match status" value="1"/>
</dbReference>
<comment type="caution">
    <text evidence="10">The sequence shown here is derived from an EMBL/GenBank/DDBJ whole genome shotgun (WGS) entry which is preliminary data.</text>
</comment>
<dbReference type="PIRSF" id="PIRSF035805">
    <property type="entry name" value="TK_cell"/>
    <property type="match status" value="1"/>
</dbReference>
<evidence type="ECO:0000256" key="1">
    <source>
        <dbReference type="ARBA" id="ARBA00007587"/>
    </source>
</evidence>
<keyword evidence="7 8" id="KW-0067">ATP-binding</keyword>
<keyword evidence="3 8" id="KW-0237">DNA synthesis</keyword>
<keyword evidence="4 8" id="KW-0808">Transferase</keyword>
<keyword evidence="11" id="KW-1185">Reference proteome</keyword>
<evidence type="ECO:0000256" key="9">
    <source>
        <dbReference type="RuleBase" id="RU004165"/>
    </source>
</evidence>
<keyword evidence="6 8" id="KW-0418">Kinase</keyword>
<dbReference type="SUPFAM" id="SSF52540">
    <property type="entry name" value="P-loop containing nucleoside triphosphate hydrolases"/>
    <property type="match status" value="1"/>
</dbReference>
<organism evidence="10 11">
    <name type="scientific">Aduncisulcus paluster</name>
    <dbReference type="NCBI Taxonomy" id="2918883"/>
    <lineage>
        <taxon>Eukaryota</taxon>
        <taxon>Metamonada</taxon>
        <taxon>Carpediemonas-like organisms</taxon>
        <taxon>Aduncisulcus</taxon>
    </lineage>
</organism>
<dbReference type="EC" id="2.7.1.21" evidence="2 8"/>
<dbReference type="InterPro" id="IPR020633">
    <property type="entry name" value="Thymidine_kinase_CS"/>
</dbReference>
<name>A0ABQ5KMV9_9EUKA</name>
<dbReference type="Gene3D" id="3.40.50.300">
    <property type="entry name" value="P-loop containing nucleotide triphosphate hydrolases"/>
    <property type="match status" value="1"/>
</dbReference>
<sequence length="214" mass="24141">MTGRIELICGPMFSGKSTELLRRANRFLLSQHSVLVIKYHKDNRYSEMCVATHDKTTMKAISCAKLLSPQMKAKIADNSVIAIDEGQFFPDLVDFCELAACSGCVVMVAALDADFLRRPFAQIAELIPKAEKIDKLTAICKECFKEASFSFRKVDSDALELIGSKEVYIPVCRHCYFELQREKESKRAMKTKISSAKTQPRAILSHSFEIEEET</sequence>
<dbReference type="Pfam" id="PF00265">
    <property type="entry name" value="TK"/>
    <property type="match status" value="1"/>
</dbReference>
<dbReference type="InterPro" id="IPR027417">
    <property type="entry name" value="P-loop_NTPase"/>
</dbReference>
<evidence type="ECO:0000256" key="7">
    <source>
        <dbReference type="ARBA" id="ARBA00022840"/>
    </source>
</evidence>
<evidence type="ECO:0000256" key="3">
    <source>
        <dbReference type="ARBA" id="ARBA00022634"/>
    </source>
</evidence>
<evidence type="ECO:0000313" key="11">
    <source>
        <dbReference type="Proteomes" id="UP001057375"/>
    </source>
</evidence>
<protein>
    <recommendedName>
        <fullName evidence="2 8">Thymidine kinase</fullName>
        <ecNumber evidence="2 8">2.7.1.21</ecNumber>
    </recommendedName>
</protein>
<comment type="similarity">
    <text evidence="1 9">Belongs to the thymidine kinase family.</text>
</comment>
<evidence type="ECO:0000256" key="4">
    <source>
        <dbReference type="ARBA" id="ARBA00022679"/>
    </source>
</evidence>
<dbReference type="PROSITE" id="PS00603">
    <property type="entry name" value="TK_CELLULAR_TYPE"/>
    <property type="match status" value="1"/>
</dbReference>
<evidence type="ECO:0000313" key="10">
    <source>
        <dbReference type="EMBL" id="GKT32639.1"/>
    </source>
</evidence>
<gene>
    <name evidence="10" type="ORF">ADUPG1_006741</name>
</gene>
<evidence type="ECO:0000256" key="6">
    <source>
        <dbReference type="ARBA" id="ARBA00022777"/>
    </source>
</evidence>
<accession>A0ABQ5KMV9</accession>
<evidence type="ECO:0000256" key="2">
    <source>
        <dbReference type="ARBA" id="ARBA00012118"/>
    </source>
</evidence>
<proteinExistence type="inferred from homology"/>
<dbReference type="PANTHER" id="PTHR11441:SF0">
    <property type="entry name" value="THYMIDINE KINASE, CYTOSOLIC"/>
    <property type="match status" value="1"/>
</dbReference>